<dbReference type="AlphaFoldDB" id="A0A2S4PSR7"/>
<dbReference type="Proteomes" id="UP000237438">
    <property type="component" value="Unassembled WGS sequence"/>
</dbReference>
<keyword evidence="3" id="KW-1185">Reference proteome</keyword>
<comment type="caution">
    <text evidence="2">The sequence shown here is derived from an EMBL/GenBank/DDBJ whole genome shotgun (WGS) entry which is preliminary data.</text>
</comment>
<name>A0A2S4PSR7_9PEZI</name>
<reference evidence="2 3" key="1">
    <citation type="submission" date="2017-10" db="EMBL/GenBank/DDBJ databases">
        <title>Development of genomic resources for the powdery mildew, Erysiphe pulchra.</title>
        <authorList>
            <person name="Wadl P.A."/>
            <person name="Mack B.M."/>
            <person name="Moore G."/>
            <person name="Beltz S.B."/>
        </authorList>
    </citation>
    <scope>NUCLEOTIDE SEQUENCE [LARGE SCALE GENOMIC DNA]</scope>
    <source>
        <strain evidence="2">Cflorida</strain>
    </source>
</reference>
<evidence type="ECO:0000313" key="2">
    <source>
        <dbReference type="EMBL" id="POS85072.1"/>
    </source>
</evidence>
<evidence type="ECO:0000256" key="1">
    <source>
        <dbReference type="SAM" id="MobiDB-lite"/>
    </source>
</evidence>
<protein>
    <submittedName>
        <fullName evidence="2">Uncharacterized protein</fullName>
    </submittedName>
</protein>
<organism evidence="2 3">
    <name type="scientific">Erysiphe pulchra</name>
    <dbReference type="NCBI Taxonomy" id="225359"/>
    <lineage>
        <taxon>Eukaryota</taxon>
        <taxon>Fungi</taxon>
        <taxon>Dikarya</taxon>
        <taxon>Ascomycota</taxon>
        <taxon>Pezizomycotina</taxon>
        <taxon>Leotiomycetes</taxon>
        <taxon>Erysiphales</taxon>
        <taxon>Erysiphaceae</taxon>
        <taxon>Erysiphe</taxon>
    </lineage>
</organism>
<proteinExistence type="predicted"/>
<dbReference type="OrthoDB" id="430207at2759"/>
<evidence type="ECO:0000313" key="3">
    <source>
        <dbReference type="Proteomes" id="UP000237438"/>
    </source>
</evidence>
<accession>A0A2S4PSR7</accession>
<feature type="region of interest" description="Disordered" evidence="1">
    <location>
        <begin position="35"/>
        <end position="61"/>
    </location>
</feature>
<dbReference type="STRING" id="225359.A0A2S4PSR7"/>
<sequence>MVITSLVIRLPLQSLRGKFRVSEFKSSGKRFKVTTKSGRENLSNESSQSGRNKKSQKSNLPVWQRLGPLSSAIAVYARCQGKRPYLTQFVTSLVIYFIGDFSAQKINGGPYDPYLMIRTLIISAGSSIPTYEW</sequence>
<feature type="compositionally biased region" description="Polar residues" evidence="1">
    <location>
        <begin position="35"/>
        <end position="50"/>
    </location>
</feature>
<dbReference type="EMBL" id="PEDP01000739">
    <property type="protein sequence ID" value="POS85072.1"/>
    <property type="molecule type" value="Genomic_DNA"/>
</dbReference>
<gene>
    <name evidence="2" type="ORF">EPUL_002876</name>
</gene>